<evidence type="ECO:0000313" key="3">
    <source>
        <dbReference type="Proteomes" id="UP000770015"/>
    </source>
</evidence>
<comment type="caution">
    <text evidence="2">The sequence shown here is derived from an EMBL/GenBank/DDBJ whole genome shotgun (WGS) entry which is preliminary data.</text>
</comment>
<keyword evidence="1" id="KW-1133">Transmembrane helix</keyword>
<feature type="transmembrane region" description="Helical" evidence="1">
    <location>
        <begin position="105"/>
        <end position="126"/>
    </location>
</feature>
<keyword evidence="3" id="KW-1185">Reference proteome</keyword>
<dbReference type="EMBL" id="JAGSXJ010000019">
    <property type="protein sequence ID" value="KAH6681164.1"/>
    <property type="molecule type" value="Genomic_DNA"/>
</dbReference>
<accession>A0A9P9A9G9</accession>
<organism evidence="2 3">
    <name type="scientific">Plectosphaerella plurivora</name>
    <dbReference type="NCBI Taxonomy" id="936078"/>
    <lineage>
        <taxon>Eukaryota</taxon>
        <taxon>Fungi</taxon>
        <taxon>Dikarya</taxon>
        <taxon>Ascomycota</taxon>
        <taxon>Pezizomycotina</taxon>
        <taxon>Sordariomycetes</taxon>
        <taxon>Hypocreomycetidae</taxon>
        <taxon>Glomerellales</taxon>
        <taxon>Plectosphaerellaceae</taxon>
        <taxon>Plectosphaerella</taxon>
    </lineage>
</organism>
<keyword evidence="1" id="KW-0472">Membrane</keyword>
<dbReference type="Proteomes" id="UP000770015">
    <property type="component" value="Unassembled WGS sequence"/>
</dbReference>
<protein>
    <recommendedName>
        <fullName evidence="4">Transmembrane protein</fullName>
    </recommendedName>
</protein>
<evidence type="ECO:0000313" key="2">
    <source>
        <dbReference type="EMBL" id="KAH6681164.1"/>
    </source>
</evidence>
<dbReference type="AlphaFoldDB" id="A0A9P9A9G9"/>
<evidence type="ECO:0008006" key="4">
    <source>
        <dbReference type="Google" id="ProtNLM"/>
    </source>
</evidence>
<proteinExistence type="predicted"/>
<dbReference type="OrthoDB" id="10514158at2759"/>
<sequence>MDHSSSSSSPPPLLLLLSSSPPPPPLLLLSSSSHPSYSHESYYARNGHLSPTLVARLSNNIHIPSPRQSIFPRPVASVFDPVTSFARRIWAVFRLLFSGCGMLELVLLFLSVVGLVGFALFVVVVVSASRYASQSISEVEYIDCSAVGRGEDCTVVRVPAREYVLDPIVLYEPREHQ</sequence>
<gene>
    <name evidence="2" type="ORF">F5X68DRAFT_234278</name>
</gene>
<reference evidence="2" key="1">
    <citation type="journal article" date="2021" name="Nat. Commun.">
        <title>Genetic determinants of endophytism in the Arabidopsis root mycobiome.</title>
        <authorList>
            <person name="Mesny F."/>
            <person name="Miyauchi S."/>
            <person name="Thiergart T."/>
            <person name="Pickel B."/>
            <person name="Atanasova L."/>
            <person name="Karlsson M."/>
            <person name="Huettel B."/>
            <person name="Barry K.W."/>
            <person name="Haridas S."/>
            <person name="Chen C."/>
            <person name="Bauer D."/>
            <person name="Andreopoulos W."/>
            <person name="Pangilinan J."/>
            <person name="LaButti K."/>
            <person name="Riley R."/>
            <person name="Lipzen A."/>
            <person name="Clum A."/>
            <person name="Drula E."/>
            <person name="Henrissat B."/>
            <person name="Kohler A."/>
            <person name="Grigoriev I.V."/>
            <person name="Martin F.M."/>
            <person name="Hacquard S."/>
        </authorList>
    </citation>
    <scope>NUCLEOTIDE SEQUENCE</scope>
    <source>
        <strain evidence="2">MPI-SDFR-AT-0117</strain>
    </source>
</reference>
<name>A0A9P9A9G9_9PEZI</name>
<evidence type="ECO:0000256" key="1">
    <source>
        <dbReference type="SAM" id="Phobius"/>
    </source>
</evidence>
<keyword evidence="1" id="KW-0812">Transmembrane</keyword>